<feature type="transmembrane region" description="Helical" evidence="1">
    <location>
        <begin position="7"/>
        <end position="25"/>
    </location>
</feature>
<keyword evidence="3" id="KW-1185">Reference proteome</keyword>
<keyword evidence="1" id="KW-0812">Transmembrane</keyword>
<evidence type="ECO:0000256" key="1">
    <source>
        <dbReference type="SAM" id="Phobius"/>
    </source>
</evidence>
<gene>
    <name evidence="2" type="ORF">JOF36_003217</name>
</gene>
<dbReference type="RefSeq" id="WP_210027660.1">
    <property type="nucleotide sequence ID" value="NZ_JAGINU010000001.1"/>
</dbReference>
<comment type="caution">
    <text evidence="2">The sequence shown here is derived from an EMBL/GenBank/DDBJ whole genome shotgun (WGS) entry which is preliminary data.</text>
</comment>
<keyword evidence="1" id="KW-1133">Transmembrane helix</keyword>
<reference evidence="2 3" key="1">
    <citation type="submission" date="2021-03" db="EMBL/GenBank/DDBJ databases">
        <title>Sequencing the genomes of 1000 actinobacteria strains.</title>
        <authorList>
            <person name="Klenk H.-P."/>
        </authorList>
    </citation>
    <scope>NUCLEOTIDE SEQUENCE [LARGE SCALE GENOMIC DNA]</scope>
    <source>
        <strain evidence="2 3">DSM 45256</strain>
    </source>
</reference>
<dbReference type="Proteomes" id="UP001519295">
    <property type="component" value="Unassembled WGS sequence"/>
</dbReference>
<organism evidence="2 3">
    <name type="scientific">Pseudonocardia parietis</name>
    <dbReference type="NCBI Taxonomy" id="570936"/>
    <lineage>
        <taxon>Bacteria</taxon>
        <taxon>Bacillati</taxon>
        <taxon>Actinomycetota</taxon>
        <taxon>Actinomycetes</taxon>
        <taxon>Pseudonocardiales</taxon>
        <taxon>Pseudonocardiaceae</taxon>
        <taxon>Pseudonocardia</taxon>
    </lineage>
</organism>
<accession>A0ABS4VUE4</accession>
<evidence type="ECO:0000313" key="2">
    <source>
        <dbReference type="EMBL" id="MBP2367521.1"/>
    </source>
</evidence>
<proteinExistence type="predicted"/>
<feature type="transmembrane region" description="Helical" evidence="1">
    <location>
        <begin position="45"/>
        <end position="63"/>
    </location>
</feature>
<protein>
    <submittedName>
        <fullName evidence="2">Membrane protein</fullName>
    </submittedName>
</protein>
<dbReference type="EMBL" id="JAGINU010000001">
    <property type="protein sequence ID" value="MBP2367521.1"/>
    <property type="molecule type" value="Genomic_DNA"/>
</dbReference>
<evidence type="ECO:0000313" key="3">
    <source>
        <dbReference type="Proteomes" id="UP001519295"/>
    </source>
</evidence>
<keyword evidence="1" id="KW-0472">Membrane</keyword>
<sequence>MKFLDVVLNLVTILAVAVVLAYVGLHFDTGLFTVLPEAITSFFLQYPSLLYVALVVLVVALVAKAPVGRAIKRQGGRSRV</sequence>
<name>A0ABS4VUE4_9PSEU</name>